<organism evidence="1 2">
    <name type="scientific">Cetraspora pellucida</name>
    <dbReference type="NCBI Taxonomy" id="1433469"/>
    <lineage>
        <taxon>Eukaryota</taxon>
        <taxon>Fungi</taxon>
        <taxon>Fungi incertae sedis</taxon>
        <taxon>Mucoromycota</taxon>
        <taxon>Glomeromycotina</taxon>
        <taxon>Glomeromycetes</taxon>
        <taxon>Diversisporales</taxon>
        <taxon>Gigasporaceae</taxon>
        <taxon>Cetraspora</taxon>
    </lineage>
</organism>
<proteinExistence type="predicted"/>
<reference evidence="1" key="1">
    <citation type="submission" date="2021-06" db="EMBL/GenBank/DDBJ databases">
        <authorList>
            <person name="Kallberg Y."/>
            <person name="Tangrot J."/>
            <person name="Rosling A."/>
        </authorList>
    </citation>
    <scope>NUCLEOTIDE SEQUENCE</scope>
    <source>
        <strain evidence="1">FL966</strain>
    </source>
</reference>
<comment type="caution">
    <text evidence="1">The sequence shown here is derived from an EMBL/GenBank/DDBJ whole genome shotgun (WGS) entry which is preliminary data.</text>
</comment>
<name>A0A9N9J017_9GLOM</name>
<keyword evidence="2" id="KW-1185">Reference proteome</keyword>
<dbReference type="EMBL" id="CAJVQA010018716">
    <property type="protein sequence ID" value="CAG8755676.1"/>
    <property type="molecule type" value="Genomic_DNA"/>
</dbReference>
<evidence type="ECO:0000313" key="2">
    <source>
        <dbReference type="Proteomes" id="UP000789759"/>
    </source>
</evidence>
<dbReference type="OrthoDB" id="2405070at2759"/>
<protein>
    <submittedName>
        <fullName evidence="1">5122_t:CDS:1</fullName>
    </submittedName>
</protein>
<gene>
    <name evidence="1" type="ORF">CPELLU_LOCUS14994</name>
</gene>
<evidence type="ECO:0000313" key="1">
    <source>
        <dbReference type="EMBL" id="CAG8755676.1"/>
    </source>
</evidence>
<dbReference type="AlphaFoldDB" id="A0A9N9J017"/>
<accession>A0A9N9J017</accession>
<dbReference type="Proteomes" id="UP000789759">
    <property type="component" value="Unassembled WGS sequence"/>
</dbReference>
<sequence length="102" mass="11929">MAIVVMQYAQIKITNFDKKFVISDDQVILNKNDFAKLINRTNQLELQIQTSQDLNISNNNNLTFENKLDLLTKVLFKEQRKLNHSIELDPVKFSKLITQSNF</sequence>